<accession>A0ABD2W2L5</accession>
<evidence type="ECO:0000313" key="3">
    <source>
        <dbReference type="Proteomes" id="UP001627154"/>
    </source>
</evidence>
<feature type="chain" id="PRO_5044824293" evidence="1">
    <location>
        <begin position="20"/>
        <end position="478"/>
    </location>
</feature>
<feature type="signal peptide" evidence="1">
    <location>
        <begin position="1"/>
        <end position="19"/>
    </location>
</feature>
<evidence type="ECO:0000313" key="2">
    <source>
        <dbReference type="EMBL" id="KAL3387223.1"/>
    </source>
</evidence>
<reference evidence="2 3" key="1">
    <citation type="journal article" date="2024" name="bioRxiv">
        <title>A reference genome for Trichogramma kaykai: A tiny desert-dwelling parasitoid wasp with competing sex-ratio distorters.</title>
        <authorList>
            <person name="Culotta J."/>
            <person name="Lindsey A.R."/>
        </authorList>
    </citation>
    <scope>NUCLEOTIDE SEQUENCE [LARGE SCALE GENOMIC DNA]</scope>
    <source>
        <strain evidence="2 3">KSX58</strain>
    </source>
</reference>
<comment type="caution">
    <text evidence="2">The sequence shown here is derived from an EMBL/GenBank/DDBJ whole genome shotgun (WGS) entry which is preliminary data.</text>
</comment>
<keyword evidence="3" id="KW-1185">Reference proteome</keyword>
<dbReference type="AlphaFoldDB" id="A0ABD2W2L5"/>
<sequence>MHSVATILSLLVLVTSVRASLRSSSTYWHHYLPGENLIFNEEAYNDKSHVYARCPENDSSINRTCTITRADERIRRIDERNCTFDVTTYYDTLKPGQVKLLLLGADKAIVSSFIPTLSARRWQLSIVDFNTCSVYQANGVDKFEPVKFIVYKRSFYVIVKGSTKGMKCYHKPGSRNVRRCWIRFTDEGSQLGPRPWFRQLFDDENFILEPLQEDTEVLEDFLMIELFQQVDDKPVLAEALIQGWSKGRSEPVPEQRKRLLSRDTQHKTIRLRKYTVLDLYSRWRWSNPYERIAYSTHAGYIGICAKKEDMVLICSQYDDDGRLQFEHTFDVDPELVHFHEMAVMNLAAEKGGGMLLVMAGCKDRTCHNASNNEYRVARIGLDSDLLETVHTISKRACSRHKNRASGKLYEVGPGRYCFTQVCYEDFFVSSYKNKKQKRDRTVKLSRDCFTDSDLIPRKVVEYETVDWSKRIKNLFEIE</sequence>
<dbReference type="Proteomes" id="UP001627154">
    <property type="component" value="Unassembled WGS sequence"/>
</dbReference>
<proteinExistence type="predicted"/>
<evidence type="ECO:0000256" key="1">
    <source>
        <dbReference type="SAM" id="SignalP"/>
    </source>
</evidence>
<name>A0ABD2W2L5_9HYME</name>
<keyword evidence="1" id="KW-0732">Signal</keyword>
<gene>
    <name evidence="2" type="ORF">TKK_017532</name>
</gene>
<dbReference type="EMBL" id="JBJJXI010000139">
    <property type="protein sequence ID" value="KAL3387223.1"/>
    <property type="molecule type" value="Genomic_DNA"/>
</dbReference>
<organism evidence="2 3">
    <name type="scientific">Trichogramma kaykai</name>
    <dbReference type="NCBI Taxonomy" id="54128"/>
    <lineage>
        <taxon>Eukaryota</taxon>
        <taxon>Metazoa</taxon>
        <taxon>Ecdysozoa</taxon>
        <taxon>Arthropoda</taxon>
        <taxon>Hexapoda</taxon>
        <taxon>Insecta</taxon>
        <taxon>Pterygota</taxon>
        <taxon>Neoptera</taxon>
        <taxon>Endopterygota</taxon>
        <taxon>Hymenoptera</taxon>
        <taxon>Apocrita</taxon>
        <taxon>Proctotrupomorpha</taxon>
        <taxon>Chalcidoidea</taxon>
        <taxon>Trichogrammatidae</taxon>
        <taxon>Trichogramma</taxon>
    </lineage>
</organism>
<protein>
    <submittedName>
        <fullName evidence="2">Uncharacterized protein</fullName>
    </submittedName>
</protein>